<feature type="region of interest" description="Disordered" evidence="1">
    <location>
        <begin position="94"/>
        <end position="113"/>
    </location>
</feature>
<dbReference type="AlphaFoldDB" id="A0AAN6JUH4"/>
<reference evidence="3" key="1">
    <citation type="journal article" date="2023" name="PhytoFront">
        <title>Draft Genome Resources of Seven Strains of Tilletia horrida, Causal Agent of Kernel Smut of Rice.</title>
        <authorList>
            <person name="Khanal S."/>
            <person name="Antony Babu S."/>
            <person name="Zhou X.G."/>
        </authorList>
    </citation>
    <scope>NUCLEOTIDE SEQUENCE</scope>
    <source>
        <strain evidence="3">TX6</strain>
    </source>
</reference>
<feature type="signal peptide" evidence="2">
    <location>
        <begin position="1"/>
        <end position="22"/>
    </location>
</feature>
<accession>A0AAN6JUH4</accession>
<sequence length="337" mass="35526">MQFSKSALLAFTTLAISVTVQGAALSGPQERSIIGNSGFNALDLRSLELAEQKLALAERDPRKSAKKSSGASVARVNSGAGSIKAATSELRKFRAAHKASKKNKSRDLEERAKAQNVADLRKALRKVNKHLLTAASQLRQVNKRDEGAMEKRLVNLPPVPIVTDIIPTVTDIIPTVTDILPTDVLPTDILPTDVLPTDILPTDILPTDILPTDILPTSILPTDILPTTLPTLTLPTLTLPTPTNTVPVGGIAAIIAAIRALIALIREFIQELVATILDIFTGGSPDISVLSEVAPGVSAVFGATKSLARDVSPSVGSSVSSSLDRVQAVLARYGVKA</sequence>
<gene>
    <name evidence="3" type="ORF">OC846_000420</name>
</gene>
<name>A0AAN6JUH4_9BASI</name>
<protein>
    <recommendedName>
        <fullName evidence="5">BZIP domain-containing protein</fullName>
    </recommendedName>
</protein>
<evidence type="ECO:0000256" key="1">
    <source>
        <dbReference type="SAM" id="MobiDB-lite"/>
    </source>
</evidence>
<keyword evidence="4" id="KW-1185">Reference proteome</keyword>
<dbReference type="Proteomes" id="UP001176517">
    <property type="component" value="Unassembled WGS sequence"/>
</dbReference>
<evidence type="ECO:0000313" key="3">
    <source>
        <dbReference type="EMBL" id="KAK0557432.1"/>
    </source>
</evidence>
<proteinExistence type="predicted"/>
<evidence type="ECO:0000313" key="4">
    <source>
        <dbReference type="Proteomes" id="UP001176517"/>
    </source>
</evidence>
<evidence type="ECO:0000256" key="2">
    <source>
        <dbReference type="SAM" id="SignalP"/>
    </source>
</evidence>
<feature type="compositionally biased region" description="Basic residues" evidence="1">
    <location>
        <begin position="94"/>
        <end position="104"/>
    </location>
</feature>
<evidence type="ECO:0008006" key="5">
    <source>
        <dbReference type="Google" id="ProtNLM"/>
    </source>
</evidence>
<comment type="caution">
    <text evidence="3">The sequence shown here is derived from an EMBL/GenBank/DDBJ whole genome shotgun (WGS) entry which is preliminary data.</text>
</comment>
<feature type="chain" id="PRO_5042865698" description="BZIP domain-containing protein" evidence="2">
    <location>
        <begin position="23"/>
        <end position="337"/>
    </location>
</feature>
<dbReference type="EMBL" id="JAPDMZ010000005">
    <property type="protein sequence ID" value="KAK0557432.1"/>
    <property type="molecule type" value="Genomic_DNA"/>
</dbReference>
<keyword evidence="2" id="KW-0732">Signal</keyword>
<organism evidence="3 4">
    <name type="scientific">Tilletia horrida</name>
    <dbReference type="NCBI Taxonomy" id="155126"/>
    <lineage>
        <taxon>Eukaryota</taxon>
        <taxon>Fungi</taxon>
        <taxon>Dikarya</taxon>
        <taxon>Basidiomycota</taxon>
        <taxon>Ustilaginomycotina</taxon>
        <taxon>Exobasidiomycetes</taxon>
        <taxon>Tilletiales</taxon>
        <taxon>Tilletiaceae</taxon>
        <taxon>Tilletia</taxon>
    </lineage>
</organism>